<name>A0ABS7SAQ2_9MICO</name>
<proteinExistence type="predicted"/>
<protein>
    <submittedName>
        <fullName evidence="2">Metallophosphoesterase</fullName>
    </submittedName>
</protein>
<dbReference type="Proteomes" id="UP000826651">
    <property type="component" value="Unassembled WGS sequence"/>
</dbReference>
<organism evidence="2 3">
    <name type="scientific">Occultella gossypii</name>
    <dbReference type="NCBI Taxonomy" id="2800820"/>
    <lineage>
        <taxon>Bacteria</taxon>
        <taxon>Bacillati</taxon>
        <taxon>Actinomycetota</taxon>
        <taxon>Actinomycetes</taxon>
        <taxon>Micrococcales</taxon>
        <taxon>Ruaniaceae</taxon>
        <taxon>Occultella</taxon>
    </lineage>
</organism>
<sequence>MSTTGAAVRRAIGIGALGAAAGLSWALLEAQAYTLRRVTATVLPAGARDVRVLHISDLHLLPSQRRKVEWLRALADLRPDLVVNTGDNMAHRDSMPAVLEALAPLLKVPGAFVMGSNDYYEPVRRNPARYLRDDPRNPDAPEAPPLPARALGQAFSAAGWADLTNTRAQVSAGGVTFSFVGVDDPHLERDRFPAAGSGAGGPRRSTAGEPVVRVGVTHAPYVRILDAMHADGCSLILAGHTHGGQLCVPGYGALVTNCDLDPGRASGLHGWPGVRPDVDGGASGSSWLHVSAGLGTSPFTPVRFACRPEATLLTLTSAREPRS</sequence>
<comment type="caution">
    <text evidence="2">The sequence shown here is derived from an EMBL/GenBank/DDBJ whole genome shotgun (WGS) entry which is preliminary data.</text>
</comment>
<feature type="domain" description="Calcineurin-like phosphoesterase" evidence="1">
    <location>
        <begin position="51"/>
        <end position="243"/>
    </location>
</feature>
<dbReference type="Pfam" id="PF00149">
    <property type="entry name" value="Metallophos"/>
    <property type="match status" value="1"/>
</dbReference>
<dbReference type="PANTHER" id="PTHR31302">
    <property type="entry name" value="TRANSMEMBRANE PROTEIN WITH METALLOPHOSPHOESTERASE DOMAIN-RELATED"/>
    <property type="match status" value="1"/>
</dbReference>
<dbReference type="InterPro" id="IPR029052">
    <property type="entry name" value="Metallo-depent_PP-like"/>
</dbReference>
<dbReference type="EMBL" id="JAGSHT010000013">
    <property type="protein sequence ID" value="MBZ2197347.1"/>
    <property type="molecule type" value="Genomic_DNA"/>
</dbReference>
<dbReference type="Gene3D" id="3.60.21.10">
    <property type="match status" value="1"/>
</dbReference>
<accession>A0ABS7SAQ2</accession>
<evidence type="ECO:0000313" key="3">
    <source>
        <dbReference type="Proteomes" id="UP000826651"/>
    </source>
</evidence>
<dbReference type="InterPro" id="IPR051158">
    <property type="entry name" value="Metallophosphoesterase_sf"/>
</dbReference>
<reference evidence="2 3" key="1">
    <citation type="submission" date="2021-04" db="EMBL/GenBank/DDBJ databases">
        <title>Ruania sp. nov., isolated from sandy soil of mangrove forest.</title>
        <authorList>
            <person name="Ge X."/>
            <person name="Huang R."/>
            <person name="Liu W."/>
        </authorList>
    </citation>
    <scope>NUCLEOTIDE SEQUENCE [LARGE SCALE GENOMIC DNA]</scope>
    <source>
        <strain evidence="2 3">N2-46</strain>
    </source>
</reference>
<dbReference type="SUPFAM" id="SSF56300">
    <property type="entry name" value="Metallo-dependent phosphatases"/>
    <property type="match status" value="1"/>
</dbReference>
<dbReference type="PANTHER" id="PTHR31302:SF20">
    <property type="entry name" value="CONSERVED PROTEIN"/>
    <property type="match status" value="1"/>
</dbReference>
<evidence type="ECO:0000259" key="1">
    <source>
        <dbReference type="Pfam" id="PF00149"/>
    </source>
</evidence>
<dbReference type="InterPro" id="IPR004843">
    <property type="entry name" value="Calcineurin-like_PHP"/>
</dbReference>
<evidence type="ECO:0000313" key="2">
    <source>
        <dbReference type="EMBL" id="MBZ2197347.1"/>
    </source>
</evidence>
<gene>
    <name evidence="2" type="ORF">KCQ71_14370</name>
</gene>
<keyword evidence="3" id="KW-1185">Reference proteome</keyword>